<feature type="chain" id="PRO_5045468767" evidence="2">
    <location>
        <begin position="32"/>
        <end position="91"/>
    </location>
</feature>
<keyword evidence="4" id="KW-1185">Reference proteome</keyword>
<reference evidence="3 4" key="1">
    <citation type="submission" date="2015-08" db="EMBL/GenBank/DDBJ databases">
        <authorList>
            <person name="Varghese N."/>
        </authorList>
    </citation>
    <scope>NUCLEOTIDE SEQUENCE [LARGE SCALE GENOMIC DNA]</scope>
    <source>
        <strain evidence="3 4">DSM 18167</strain>
    </source>
</reference>
<dbReference type="RefSeq" id="WP_141659639.1">
    <property type="nucleotide sequence ID" value="NZ_CYHC01000001.1"/>
</dbReference>
<protein>
    <submittedName>
        <fullName evidence="3">Uncharacterized protein</fullName>
    </submittedName>
</protein>
<organism evidence="3 4">
    <name type="scientific">Chelatococcus sambhunathii</name>
    <dbReference type="NCBI Taxonomy" id="363953"/>
    <lineage>
        <taxon>Bacteria</taxon>
        <taxon>Pseudomonadati</taxon>
        <taxon>Pseudomonadota</taxon>
        <taxon>Alphaproteobacteria</taxon>
        <taxon>Hyphomicrobiales</taxon>
        <taxon>Chelatococcaceae</taxon>
        <taxon>Chelatococcus</taxon>
    </lineage>
</organism>
<proteinExistence type="predicted"/>
<evidence type="ECO:0000256" key="2">
    <source>
        <dbReference type="SAM" id="SignalP"/>
    </source>
</evidence>
<feature type="region of interest" description="Disordered" evidence="1">
    <location>
        <begin position="43"/>
        <end position="91"/>
    </location>
</feature>
<sequence>MPRRMVLLAPALAAGAALMIGLAAGPLPAHGQEGALNRVERQYRQSDRDVTRELQRSQDRQQQQFEFNQMRQQQQIDRFQQPLRTMECPRC</sequence>
<evidence type="ECO:0000256" key="1">
    <source>
        <dbReference type="SAM" id="MobiDB-lite"/>
    </source>
</evidence>
<dbReference type="Proteomes" id="UP000182178">
    <property type="component" value="Unassembled WGS sequence"/>
</dbReference>
<evidence type="ECO:0000313" key="4">
    <source>
        <dbReference type="Proteomes" id="UP000182178"/>
    </source>
</evidence>
<gene>
    <name evidence="3" type="ORF">Ga0061061_101213</name>
</gene>
<name>A0ABM9TY24_9HYPH</name>
<feature type="compositionally biased region" description="Basic and acidic residues" evidence="1">
    <location>
        <begin position="43"/>
        <end position="59"/>
    </location>
</feature>
<feature type="compositionally biased region" description="Low complexity" evidence="1">
    <location>
        <begin position="60"/>
        <end position="84"/>
    </location>
</feature>
<accession>A0ABM9TY24</accession>
<dbReference type="EMBL" id="CYHC01000001">
    <property type="protein sequence ID" value="CUA84133.1"/>
    <property type="molecule type" value="Genomic_DNA"/>
</dbReference>
<feature type="signal peptide" evidence="2">
    <location>
        <begin position="1"/>
        <end position="31"/>
    </location>
</feature>
<evidence type="ECO:0000313" key="3">
    <source>
        <dbReference type="EMBL" id="CUA84133.1"/>
    </source>
</evidence>
<comment type="caution">
    <text evidence="3">The sequence shown here is derived from an EMBL/GenBank/DDBJ whole genome shotgun (WGS) entry which is preliminary data.</text>
</comment>
<keyword evidence="2" id="KW-0732">Signal</keyword>